<accession>A0A926UU56</accession>
<dbReference type="AlphaFoldDB" id="A0A926UU56"/>
<dbReference type="EMBL" id="JACJPY010000035">
    <property type="protein sequence ID" value="MBD2150886.1"/>
    <property type="molecule type" value="Genomic_DNA"/>
</dbReference>
<protein>
    <submittedName>
        <fullName evidence="3">GerMN domain-containing protein</fullName>
    </submittedName>
</protein>
<feature type="chain" id="PRO_5036696825" evidence="1">
    <location>
        <begin position="31"/>
        <end position="202"/>
    </location>
</feature>
<dbReference type="RefSeq" id="WP_190351250.1">
    <property type="nucleotide sequence ID" value="NZ_JACJPY010000035.1"/>
</dbReference>
<evidence type="ECO:0000256" key="1">
    <source>
        <dbReference type="SAM" id="SignalP"/>
    </source>
</evidence>
<feature type="signal peptide" evidence="1">
    <location>
        <begin position="1"/>
        <end position="30"/>
    </location>
</feature>
<name>A0A926UU56_9CYAN</name>
<keyword evidence="4" id="KW-1185">Reference proteome</keyword>
<dbReference type="InterPro" id="IPR019606">
    <property type="entry name" value="GerMN"/>
</dbReference>
<evidence type="ECO:0000259" key="2">
    <source>
        <dbReference type="SMART" id="SM00909"/>
    </source>
</evidence>
<evidence type="ECO:0000313" key="3">
    <source>
        <dbReference type="EMBL" id="MBD2150886.1"/>
    </source>
</evidence>
<evidence type="ECO:0000313" key="4">
    <source>
        <dbReference type="Proteomes" id="UP000631421"/>
    </source>
</evidence>
<sequence>MKRPAVNKTFNKATWVSLLAAAVIGGSATAILLNNSPNGQTNSPIANPTSINQVTQSPPAARAVDGELSAYWIESKRNKLVAVPIAIKAKNNDEAISQVVNSLITEKPPESELHSAIPAKTKVLNVSVENQDIRIDLSREFTQGGGSASMQGRIIQVLYSATSLQPDAKVYLSVEGKSLKYIGGEGLEVPQPMTRKDFALEF</sequence>
<dbReference type="Proteomes" id="UP000631421">
    <property type="component" value="Unassembled WGS sequence"/>
</dbReference>
<dbReference type="Pfam" id="PF10646">
    <property type="entry name" value="Germane"/>
    <property type="match status" value="1"/>
</dbReference>
<feature type="domain" description="GerMN" evidence="2">
    <location>
        <begin position="96"/>
        <end position="183"/>
    </location>
</feature>
<proteinExistence type="predicted"/>
<comment type="caution">
    <text evidence="3">The sequence shown here is derived from an EMBL/GenBank/DDBJ whole genome shotgun (WGS) entry which is preliminary data.</text>
</comment>
<reference evidence="3" key="2">
    <citation type="submission" date="2020-08" db="EMBL/GenBank/DDBJ databases">
        <authorList>
            <person name="Chen M."/>
            <person name="Teng W."/>
            <person name="Zhao L."/>
            <person name="Hu C."/>
            <person name="Zhou Y."/>
            <person name="Han B."/>
            <person name="Song L."/>
            <person name="Shu W."/>
        </authorList>
    </citation>
    <scope>NUCLEOTIDE SEQUENCE</scope>
    <source>
        <strain evidence="3">FACHB-1277</strain>
    </source>
</reference>
<keyword evidence="1" id="KW-0732">Signal</keyword>
<dbReference type="SMART" id="SM00909">
    <property type="entry name" value="Germane"/>
    <property type="match status" value="1"/>
</dbReference>
<organism evidence="3 4">
    <name type="scientific">Pseudanabaena cinerea FACHB-1277</name>
    <dbReference type="NCBI Taxonomy" id="2949581"/>
    <lineage>
        <taxon>Bacteria</taxon>
        <taxon>Bacillati</taxon>
        <taxon>Cyanobacteriota</taxon>
        <taxon>Cyanophyceae</taxon>
        <taxon>Pseudanabaenales</taxon>
        <taxon>Pseudanabaenaceae</taxon>
        <taxon>Pseudanabaena</taxon>
        <taxon>Pseudanabaena cinerea</taxon>
    </lineage>
</organism>
<gene>
    <name evidence="3" type="ORF">H6F44_12260</name>
</gene>
<reference evidence="3" key="1">
    <citation type="journal article" date="2015" name="ISME J.">
        <title>Draft Genome Sequence of Streptomyces incarnatus NRRL8089, which Produces the Nucleoside Antibiotic Sinefungin.</title>
        <authorList>
            <person name="Oshima K."/>
            <person name="Hattori M."/>
            <person name="Shimizu H."/>
            <person name="Fukuda K."/>
            <person name="Nemoto M."/>
            <person name="Inagaki K."/>
            <person name="Tamura T."/>
        </authorList>
    </citation>
    <scope>NUCLEOTIDE SEQUENCE</scope>
    <source>
        <strain evidence="3">FACHB-1277</strain>
    </source>
</reference>